<gene>
    <name evidence="1" type="ORF">cyc_00533</name>
</gene>
<name>A0A1D3CZS0_9EIME</name>
<evidence type="ECO:0000313" key="2">
    <source>
        <dbReference type="Proteomes" id="UP000095192"/>
    </source>
</evidence>
<keyword evidence="2" id="KW-1185">Reference proteome</keyword>
<dbReference type="AlphaFoldDB" id="A0A1D3CZS0"/>
<proteinExistence type="predicted"/>
<sequence>MLLKRLCLQADTDTNCITSSAYDSRYNSRPLVIRTSWSEDATGSMLNIQDPGPPDATRHSAVISTCAVYQTDPRVGRS</sequence>
<organism evidence="1 2">
    <name type="scientific">Cyclospora cayetanensis</name>
    <dbReference type="NCBI Taxonomy" id="88456"/>
    <lineage>
        <taxon>Eukaryota</taxon>
        <taxon>Sar</taxon>
        <taxon>Alveolata</taxon>
        <taxon>Apicomplexa</taxon>
        <taxon>Conoidasida</taxon>
        <taxon>Coccidia</taxon>
        <taxon>Eucoccidiorida</taxon>
        <taxon>Eimeriorina</taxon>
        <taxon>Eimeriidae</taxon>
        <taxon>Cyclospora</taxon>
    </lineage>
</organism>
<reference evidence="1 2" key="1">
    <citation type="journal article" date="2016" name="BMC Genomics">
        <title>Comparative genomics reveals Cyclospora cayetanensis possesses coccidia-like metabolism and invasion components but unique surface antigens.</title>
        <authorList>
            <person name="Liu S."/>
            <person name="Wang L."/>
            <person name="Zheng H."/>
            <person name="Xu Z."/>
            <person name="Roellig D.M."/>
            <person name="Li N."/>
            <person name="Frace M.A."/>
            <person name="Tang K."/>
            <person name="Arrowood M.J."/>
            <person name="Moss D.M."/>
            <person name="Zhang L."/>
            <person name="Feng Y."/>
            <person name="Xiao L."/>
        </authorList>
    </citation>
    <scope>NUCLEOTIDE SEQUENCE [LARGE SCALE GENOMIC DNA]</scope>
    <source>
        <strain evidence="1 2">CHN_HEN01</strain>
    </source>
</reference>
<protein>
    <submittedName>
        <fullName evidence="1">Uncharacterized protein</fullName>
    </submittedName>
</protein>
<dbReference type="InParanoid" id="A0A1D3CZS0"/>
<dbReference type="Proteomes" id="UP000095192">
    <property type="component" value="Unassembled WGS sequence"/>
</dbReference>
<dbReference type="VEuPathDB" id="ToxoDB:cyc_00533"/>
<comment type="caution">
    <text evidence="1">The sequence shown here is derived from an EMBL/GenBank/DDBJ whole genome shotgun (WGS) entry which is preliminary data.</text>
</comment>
<evidence type="ECO:0000313" key="1">
    <source>
        <dbReference type="EMBL" id="OEH76688.1"/>
    </source>
</evidence>
<accession>A0A1D3CZS0</accession>
<dbReference type="EMBL" id="JROU02001365">
    <property type="protein sequence ID" value="OEH76688.1"/>
    <property type="molecule type" value="Genomic_DNA"/>
</dbReference>